<evidence type="ECO:0000313" key="2">
    <source>
        <dbReference type="Proteomes" id="UP001161669"/>
    </source>
</evidence>
<protein>
    <submittedName>
        <fullName evidence="1">Uncharacterized protein</fullName>
    </submittedName>
</protein>
<proteinExistence type="predicted"/>
<dbReference type="EMBL" id="AP018495">
    <property type="protein sequence ID" value="BBI30223.1"/>
    <property type="molecule type" value="Genomic_DNA"/>
</dbReference>
<name>A0A3T1CWL9_9VIRU</name>
<dbReference type="Proteomes" id="UP001161669">
    <property type="component" value="Segment"/>
</dbReference>
<reference evidence="2" key="1">
    <citation type="journal article" date="2019" name="J. Virol.">
        <title>Medusavirus, a novel large DNA virus discovered from hot spring water.</title>
        <authorList>
            <person name="Yoshikawa G."/>
            <person name="Blanc-Mathieu R."/>
            <person name="Song C."/>
            <person name="Kayama Y."/>
            <person name="Mochizuki T."/>
            <person name="Murata K."/>
            <person name="Ogata H."/>
            <person name="Takemura M."/>
        </authorList>
    </citation>
    <scope>NUCLEOTIDE SEQUENCE [LARGE SCALE GENOMIC DNA]</scope>
</reference>
<organism evidence="1 2">
    <name type="scientific">Acanthamoeba castellanii medusavirus J1</name>
    <dbReference type="NCBI Taxonomy" id="3114988"/>
    <lineage>
        <taxon>Viruses</taxon>
        <taxon>Varidnaviria</taxon>
        <taxon>Bamfordvirae</taxon>
        <taxon>Nucleocytoviricota</taxon>
        <taxon>Megaviricetes</taxon>
        <taxon>Mamonoviridae</taxon>
        <taxon>Medusavirus</taxon>
        <taxon>Medusavirus medusae</taxon>
    </lineage>
</organism>
<accession>A0A3T1CWL9</accession>
<dbReference type="KEGG" id="vg:80540575"/>
<evidence type="ECO:0000313" key="1">
    <source>
        <dbReference type="EMBL" id="BBI30223.1"/>
    </source>
</evidence>
<sequence>MANACEGCFWSDEEIYHRACCDTQRCRIHDDQGGSDPESATDTWWDCPHCNERRCDKEACLKETAADSCSYYDCCACEARVRLRSLGVLATACCAKIENVSGEWICDTCNKRYCDDWDCLVKVARYGVPGTTRCCAKDAYYHEEYPSWRDHDSD</sequence>
<keyword evidence="2" id="KW-1185">Reference proteome</keyword>